<reference evidence="2" key="2">
    <citation type="submission" date="2020-05" db="UniProtKB">
        <authorList>
            <consortium name="EnsemblMetazoa"/>
        </authorList>
    </citation>
    <scope>IDENTIFICATION</scope>
    <source>
        <strain evidence="2">FAR1</strain>
    </source>
</reference>
<reference evidence="3" key="1">
    <citation type="submission" date="2014-01" db="EMBL/GenBank/DDBJ databases">
        <title>The Genome Sequence of Anopheles farauti FAR1 (V2).</title>
        <authorList>
            <consortium name="The Broad Institute Genomics Platform"/>
            <person name="Neafsey D.E."/>
            <person name="Besansky N."/>
            <person name="Howell P."/>
            <person name="Walton C."/>
            <person name="Young S.K."/>
            <person name="Zeng Q."/>
            <person name="Gargeya S."/>
            <person name="Fitzgerald M."/>
            <person name="Haas B."/>
            <person name="Abouelleil A."/>
            <person name="Allen A.W."/>
            <person name="Alvarado L."/>
            <person name="Arachchi H.M."/>
            <person name="Berlin A.M."/>
            <person name="Chapman S.B."/>
            <person name="Gainer-Dewar J."/>
            <person name="Goldberg J."/>
            <person name="Griggs A."/>
            <person name="Gujja S."/>
            <person name="Hansen M."/>
            <person name="Howarth C."/>
            <person name="Imamovic A."/>
            <person name="Ireland A."/>
            <person name="Larimer J."/>
            <person name="McCowan C."/>
            <person name="Murphy C."/>
            <person name="Pearson M."/>
            <person name="Poon T.W."/>
            <person name="Priest M."/>
            <person name="Roberts A."/>
            <person name="Saif S."/>
            <person name="Shea T."/>
            <person name="Sisk P."/>
            <person name="Sykes S."/>
            <person name="Wortman J."/>
            <person name="Nusbaum C."/>
            <person name="Birren B."/>
        </authorList>
    </citation>
    <scope>NUCLEOTIDE SEQUENCE [LARGE SCALE GENOMIC DNA]</scope>
    <source>
        <strain evidence="3">FAR1</strain>
    </source>
</reference>
<dbReference type="InterPro" id="IPR015897">
    <property type="entry name" value="CHK_kinase-like"/>
</dbReference>
<evidence type="ECO:0000313" key="3">
    <source>
        <dbReference type="Proteomes" id="UP000075886"/>
    </source>
</evidence>
<sequence>MDVESQLGNGEKNRVGYLGDHFILELSAVDRGQRVELFVKTSSTPIPALSSYLQAIGTAQKEARMYSELLPQLGRFSRFAPTCFHAGTPENRVLVLENLKQEGFQTVATVASGIFDTAHLKRALAALAKFHSASLLLEAEKGASLPMLFPQLLDENAWIQKQNNPRVAELDNAIEVLQALVQTIEKNNHQLATILQKLPTFVQQIYELAKPSSEFKNVACHGDLWASNVMFRYDNDDDLQVPLECLLIDFQFTRYAPPAYDVNMLITLTTTGEFRRQQFDHLIEHYYQCLETELEKHPTLHSVAKPLYLKEQFFASCQRYRTSAIIENFLMNHVTLLPRCYVDEIFSSPESYLRFSGSEKIKLCLEVLQNDSVYRERITGIIRDLIALV</sequence>
<dbReference type="Gene3D" id="3.90.1200.10">
    <property type="match status" value="1"/>
</dbReference>
<evidence type="ECO:0000259" key="1">
    <source>
        <dbReference type="SMART" id="SM00587"/>
    </source>
</evidence>
<dbReference type="AlphaFoldDB" id="A0A182Q1E9"/>
<dbReference type="PANTHER" id="PTHR11012">
    <property type="entry name" value="PROTEIN KINASE-LIKE DOMAIN-CONTAINING"/>
    <property type="match status" value="1"/>
</dbReference>
<protein>
    <recommendedName>
        <fullName evidence="1">CHK kinase-like domain-containing protein</fullName>
    </recommendedName>
</protein>
<dbReference type="InterPro" id="IPR004119">
    <property type="entry name" value="EcKL"/>
</dbReference>
<dbReference type="EMBL" id="AXCN02000864">
    <property type="status" value="NOT_ANNOTATED_CDS"/>
    <property type="molecule type" value="Genomic_DNA"/>
</dbReference>
<dbReference type="PANTHER" id="PTHR11012:SF59">
    <property type="entry name" value="CHK KINASE-LIKE DOMAIN-CONTAINING PROTEIN-RELATED"/>
    <property type="match status" value="1"/>
</dbReference>
<proteinExistence type="predicted"/>
<dbReference type="VEuPathDB" id="VectorBase:AFAF001181"/>
<keyword evidence="3" id="KW-1185">Reference proteome</keyword>
<accession>A0A182Q1E9</accession>
<name>A0A182Q1E9_9DIPT</name>
<evidence type="ECO:0000313" key="2">
    <source>
        <dbReference type="EnsemblMetazoa" id="AFAF001181-PA"/>
    </source>
</evidence>
<dbReference type="InterPro" id="IPR011009">
    <property type="entry name" value="Kinase-like_dom_sf"/>
</dbReference>
<feature type="domain" description="CHK kinase-like" evidence="1">
    <location>
        <begin position="94"/>
        <end position="296"/>
    </location>
</feature>
<dbReference type="EnsemblMetazoa" id="AFAF001181-RA">
    <property type="protein sequence ID" value="AFAF001181-PA"/>
    <property type="gene ID" value="AFAF001181"/>
</dbReference>
<dbReference type="SUPFAM" id="SSF56112">
    <property type="entry name" value="Protein kinase-like (PK-like)"/>
    <property type="match status" value="1"/>
</dbReference>
<dbReference type="SMART" id="SM00587">
    <property type="entry name" value="CHK"/>
    <property type="match status" value="1"/>
</dbReference>
<dbReference type="Pfam" id="PF02958">
    <property type="entry name" value="EcKL"/>
    <property type="match status" value="1"/>
</dbReference>
<dbReference type="Proteomes" id="UP000075886">
    <property type="component" value="Unassembled WGS sequence"/>
</dbReference>
<organism evidence="2 3">
    <name type="scientific">Anopheles farauti</name>
    <dbReference type="NCBI Taxonomy" id="69004"/>
    <lineage>
        <taxon>Eukaryota</taxon>
        <taxon>Metazoa</taxon>
        <taxon>Ecdysozoa</taxon>
        <taxon>Arthropoda</taxon>
        <taxon>Hexapoda</taxon>
        <taxon>Insecta</taxon>
        <taxon>Pterygota</taxon>
        <taxon>Neoptera</taxon>
        <taxon>Endopterygota</taxon>
        <taxon>Diptera</taxon>
        <taxon>Nematocera</taxon>
        <taxon>Culicoidea</taxon>
        <taxon>Culicidae</taxon>
        <taxon>Anophelinae</taxon>
        <taxon>Anopheles</taxon>
    </lineage>
</organism>